<accession>A0A1L8WR46</accession>
<name>A0A1L8WR46_9ENTE</name>
<dbReference type="Pfam" id="PF07784">
    <property type="entry name" value="DUF1622"/>
    <property type="match status" value="1"/>
</dbReference>
<keyword evidence="1" id="KW-1133">Transmembrane helix</keyword>
<feature type="transmembrane region" description="Helical" evidence="1">
    <location>
        <begin position="20"/>
        <end position="44"/>
    </location>
</feature>
<feature type="transmembrane region" description="Helical" evidence="1">
    <location>
        <begin position="96"/>
        <end position="114"/>
    </location>
</feature>
<protein>
    <recommendedName>
        <fullName evidence="4">DUF1622 domain-containing protein</fullName>
    </recommendedName>
</protein>
<evidence type="ECO:0000256" key="1">
    <source>
        <dbReference type="SAM" id="Phobius"/>
    </source>
</evidence>
<dbReference type="PANTHER" id="PTHR38468">
    <property type="entry name" value="SLL0939 PROTEIN"/>
    <property type="match status" value="1"/>
</dbReference>
<proteinExistence type="predicted"/>
<dbReference type="EMBL" id="JXLB01000004">
    <property type="protein sequence ID" value="OJG83282.1"/>
    <property type="molecule type" value="Genomic_DNA"/>
</dbReference>
<reference evidence="2 3" key="1">
    <citation type="submission" date="2014-12" db="EMBL/GenBank/DDBJ databases">
        <title>Draft genome sequences of 29 type strains of Enterococci.</title>
        <authorList>
            <person name="Zhong Z."/>
            <person name="Sun Z."/>
            <person name="Liu W."/>
            <person name="Zhang W."/>
            <person name="Zhang H."/>
        </authorList>
    </citation>
    <scope>NUCLEOTIDE SEQUENCE [LARGE SCALE GENOMIC DNA]</scope>
    <source>
        <strain evidence="2 3">DSM 15687</strain>
    </source>
</reference>
<keyword evidence="3" id="KW-1185">Reference proteome</keyword>
<comment type="caution">
    <text evidence="2">The sequence shown here is derived from an EMBL/GenBank/DDBJ whole genome shotgun (WGS) entry which is preliminary data.</text>
</comment>
<evidence type="ECO:0000313" key="2">
    <source>
        <dbReference type="EMBL" id="OJG83282.1"/>
    </source>
</evidence>
<evidence type="ECO:0008006" key="4">
    <source>
        <dbReference type="Google" id="ProtNLM"/>
    </source>
</evidence>
<dbReference type="Proteomes" id="UP000182152">
    <property type="component" value="Unassembled WGS sequence"/>
</dbReference>
<dbReference type="STRING" id="150033.RV14_GL001640"/>
<dbReference type="InterPro" id="IPR012427">
    <property type="entry name" value="DUF1622"/>
</dbReference>
<sequence>MKEEVNYMFDSKLVFYSEWFIAILNIASIIILMIGASLVLKNFFDWTRLKKDYGERNFRNAEVRKLLASYILLSLEVLVVADIIESVIKPTWTDILKLAVIIIIRTVISYFLNLETQDKQQAKVGRFNGN</sequence>
<organism evidence="2 3">
    <name type="scientific">Enterococcus ratti</name>
    <dbReference type="NCBI Taxonomy" id="150033"/>
    <lineage>
        <taxon>Bacteria</taxon>
        <taxon>Bacillati</taxon>
        <taxon>Bacillota</taxon>
        <taxon>Bacilli</taxon>
        <taxon>Lactobacillales</taxon>
        <taxon>Enterococcaceae</taxon>
        <taxon>Enterococcus</taxon>
    </lineage>
</organism>
<feature type="transmembrane region" description="Helical" evidence="1">
    <location>
        <begin position="65"/>
        <end position="84"/>
    </location>
</feature>
<keyword evidence="1" id="KW-0472">Membrane</keyword>
<dbReference type="PANTHER" id="PTHR38468:SF1">
    <property type="entry name" value="SLL0939 PROTEIN"/>
    <property type="match status" value="1"/>
</dbReference>
<evidence type="ECO:0000313" key="3">
    <source>
        <dbReference type="Proteomes" id="UP000182152"/>
    </source>
</evidence>
<keyword evidence="1" id="KW-0812">Transmembrane</keyword>
<dbReference type="AlphaFoldDB" id="A0A1L8WR46"/>
<gene>
    <name evidence="2" type="ORF">RV14_GL001640</name>
</gene>